<name>A0ABX0X8G6_9BACT</name>
<reference evidence="1 2" key="1">
    <citation type="submission" date="2020-03" db="EMBL/GenBank/DDBJ databases">
        <title>Genomic Encyclopedia of Type Strains, Phase IV (KMG-IV): sequencing the most valuable type-strain genomes for metagenomic binning, comparative biology and taxonomic classification.</title>
        <authorList>
            <person name="Goeker M."/>
        </authorList>
    </citation>
    <scope>NUCLEOTIDE SEQUENCE [LARGE SCALE GENOMIC DNA]</scope>
    <source>
        <strain evidence="1 2">DSM 105096</strain>
    </source>
</reference>
<dbReference type="RefSeq" id="WP_168036294.1">
    <property type="nucleotide sequence ID" value="NZ_JAATJH010000001.1"/>
</dbReference>
<evidence type="ECO:0000313" key="2">
    <source>
        <dbReference type="Proteomes" id="UP000770785"/>
    </source>
</evidence>
<organism evidence="1 2">
    <name type="scientific">Neolewinella antarctica</name>
    <dbReference type="NCBI Taxonomy" id="442734"/>
    <lineage>
        <taxon>Bacteria</taxon>
        <taxon>Pseudomonadati</taxon>
        <taxon>Bacteroidota</taxon>
        <taxon>Saprospiria</taxon>
        <taxon>Saprospirales</taxon>
        <taxon>Lewinellaceae</taxon>
        <taxon>Neolewinella</taxon>
    </lineage>
</organism>
<sequence>MQTSFSVIVLVLLGGVLSAQPTLRATLAREICDCMVDERGRTMRRRANLCLIRISGKYEDRISSQYALSVRGRRGRESLVDTIAAPLSAQCPELVAYFYGTQLQRHWSDMGAGDPSLIYVAEVLGADAGAELKGEGAMNVTSAVTEGPAEMIYSGLLTKLDPDGKMILSSQEGQRVMYLPAKLRQKHAWAIGMSYNLLCRRTVSRGGEKLIWRVSEVR</sequence>
<evidence type="ECO:0000313" key="1">
    <source>
        <dbReference type="EMBL" id="NJC25545.1"/>
    </source>
</evidence>
<protein>
    <submittedName>
        <fullName evidence="1">Uncharacterized protein</fullName>
    </submittedName>
</protein>
<keyword evidence="2" id="KW-1185">Reference proteome</keyword>
<comment type="caution">
    <text evidence="1">The sequence shown here is derived from an EMBL/GenBank/DDBJ whole genome shotgun (WGS) entry which is preliminary data.</text>
</comment>
<proteinExistence type="predicted"/>
<dbReference type="Proteomes" id="UP000770785">
    <property type="component" value="Unassembled WGS sequence"/>
</dbReference>
<gene>
    <name evidence="1" type="ORF">GGR27_001026</name>
</gene>
<accession>A0ABX0X8G6</accession>
<dbReference type="EMBL" id="JAATJH010000001">
    <property type="protein sequence ID" value="NJC25545.1"/>
    <property type="molecule type" value="Genomic_DNA"/>
</dbReference>